<protein>
    <submittedName>
        <fullName evidence="1">Uncharacterized protein</fullName>
    </submittedName>
</protein>
<gene>
    <name evidence="1" type="ORF">GENT5_17270</name>
</gene>
<dbReference type="RefSeq" id="WP_229316804.1">
    <property type="nucleotide sequence ID" value="NZ_AP025184.1"/>
</dbReference>
<sequence length="73" mass="8416">MKKLKKASILVPVKISMGIMKIFSVIPKSLNTNKRKTKFNAIDIDINTIVNTFQLFRFSGFDWAFKIQSTHIL</sequence>
<reference evidence="1 2" key="1">
    <citation type="journal article" date="2022" name="Int. J. Syst. Evol. Microbiol.">
        <title>Flavobacterium ammonificans sp. nov. and Flavobacterium ammoniigenes sp. nov., ammonifying bacteria isolated from surface river water.</title>
        <authorList>
            <person name="Watanabe K."/>
            <person name="Kitamura T."/>
            <person name="Ogata Y."/>
            <person name="Shindo C."/>
            <person name="Suda W."/>
        </authorList>
    </citation>
    <scope>NUCLEOTIDE SEQUENCE [LARGE SCALE GENOMIC DNA]</scope>
    <source>
        <strain evidence="1 2">GENT5</strain>
    </source>
</reference>
<accession>A0ABM7V778</accession>
<evidence type="ECO:0000313" key="2">
    <source>
        <dbReference type="Proteomes" id="UP001319867"/>
    </source>
</evidence>
<proteinExistence type="predicted"/>
<organism evidence="1 2">
    <name type="scientific">Flavobacterium ammoniigenes</name>
    <dbReference type="NCBI Taxonomy" id="1751095"/>
    <lineage>
        <taxon>Bacteria</taxon>
        <taxon>Pseudomonadati</taxon>
        <taxon>Bacteroidota</taxon>
        <taxon>Flavobacteriia</taxon>
        <taxon>Flavobacteriales</taxon>
        <taxon>Flavobacteriaceae</taxon>
        <taxon>Flavobacterium</taxon>
    </lineage>
</organism>
<evidence type="ECO:0000313" key="1">
    <source>
        <dbReference type="EMBL" id="BDB55422.1"/>
    </source>
</evidence>
<dbReference type="Proteomes" id="UP001319867">
    <property type="component" value="Chromosome"/>
</dbReference>
<dbReference type="EMBL" id="AP025184">
    <property type="protein sequence ID" value="BDB55422.1"/>
    <property type="molecule type" value="Genomic_DNA"/>
</dbReference>
<reference evidence="1 2" key="2">
    <citation type="journal article" date="2022" name="Microorganisms">
        <title>Complete Genome Sequences of Two Flavobacterium ammonificans Strains and a Flavobacterium ammoniigenes Strain of Ammonifying Bacterioplankton Isolated from Surface River Water.</title>
        <authorList>
            <person name="Suda W."/>
            <person name="Ogata Y."/>
            <person name="Shindo C."/>
            <person name="Watanabe K."/>
        </authorList>
    </citation>
    <scope>NUCLEOTIDE SEQUENCE [LARGE SCALE GENOMIC DNA]</scope>
    <source>
        <strain evidence="1 2">GENT5</strain>
    </source>
</reference>
<name>A0ABM7V778_9FLAO</name>
<keyword evidence="2" id="KW-1185">Reference proteome</keyword>